<keyword evidence="3 11" id="KW-0633">Potassium transport</keyword>
<evidence type="ECO:0000256" key="8">
    <source>
        <dbReference type="ARBA" id="ARBA00022989"/>
    </source>
</evidence>
<keyword evidence="8 11" id="KW-1133">Transmembrane helix</keyword>
<dbReference type="HAMAP" id="MF_00276">
    <property type="entry name" value="KdpC"/>
    <property type="match status" value="1"/>
</dbReference>
<organism evidence="13 14">
    <name type="scientific">Comamonas avium</name>
    <dbReference type="NCBI Taxonomy" id="2762231"/>
    <lineage>
        <taxon>Bacteria</taxon>
        <taxon>Pseudomonadati</taxon>
        <taxon>Pseudomonadota</taxon>
        <taxon>Betaproteobacteria</taxon>
        <taxon>Burkholderiales</taxon>
        <taxon>Comamonadaceae</taxon>
        <taxon>Comamonas</taxon>
    </lineage>
</organism>
<evidence type="ECO:0000256" key="7">
    <source>
        <dbReference type="ARBA" id="ARBA00022958"/>
    </source>
</evidence>
<dbReference type="EMBL" id="JACSQK010000006">
    <property type="protein sequence ID" value="MBD7961437.1"/>
    <property type="molecule type" value="Genomic_DNA"/>
</dbReference>
<evidence type="ECO:0000256" key="1">
    <source>
        <dbReference type="ARBA" id="ARBA00022448"/>
    </source>
</evidence>
<dbReference type="PIRSF" id="PIRSF001296">
    <property type="entry name" value="K_ATPase_KdpC"/>
    <property type="match status" value="1"/>
</dbReference>
<sequence>MKSSSSLFPSVSAAVDMATPTASNSSSWGQLVGSSVRAAVVVMLVTGIAYPLLTTGVAQALFPQAANGSLIVRDGQILGSALIGQQFEAASYFHSRPSATLGPDPAQQGASMASPYNAAASGASNQGSTHQDLAETVARRVTQYRMDNGMAAGAAVPVDAVTASASGLDPHISVANAALQLPRVARERGLTHEQVQQLLSQSTEQRTLYLLGEPRVNVLQLNLALDALHQPAVSAGAAKE</sequence>
<keyword evidence="10 11" id="KW-0472">Membrane</keyword>
<dbReference type="InterPro" id="IPR003820">
    <property type="entry name" value="KdpC"/>
</dbReference>
<feature type="region of interest" description="Disordered" evidence="12">
    <location>
        <begin position="98"/>
        <end position="133"/>
    </location>
</feature>
<keyword evidence="5 11" id="KW-0547">Nucleotide-binding</keyword>
<dbReference type="NCBIfam" id="NF001454">
    <property type="entry name" value="PRK00315.1"/>
    <property type="match status" value="1"/>
</dbReference>
<evidence type="ECO:0000256" key="2">
    <source>
        <dbReference type="ARBA" id="ARBA00022475"/>
    </source>
</evidence>
<feature type="compositionally biased region" description="Low complexity" evidence="12">
    <location>
        <begin position="117"/>
        <end position="128"/>
    </location>
</feature>
<keyword evidence="4 11" id="KW-0812">Transmembrane</keyword>
<evidence type="ECO:0000313" key="14">
    <source>
        <dbReference type="Proteomes" id="UP000634919"/>
    </source>
</evidence>
<keyword evidence="1 11" id="KW-0813">Transport</keyword>
<keyword evidence="7 11" id="KW-0630">Potassium</keyword>
<comment type="caution">
    <text evidence="13">The sequence shown here is derived from an EMBL/GenBank/DDBJ whole genome shotgun (WGS) entry which is preliminary data.</text>
</comment>
<dbReference type="PANTHER" id="PTHR30042:SF2">
    <property type="entry name" value="POTASSIUM-TRANSPORTING ATPASE KDPC SUBUNIT"/>
    <property type="match status" value="1"/>
</dbReference>
<reference evidence="13 14" key="1">
    <citation type="submission" date="2020-08" db="EMBL/GenBank/DDBJ databases">
        <title>A Genomic Blueprint of the Chicken Gut Microbiome.</title>
        <authorList>
            <person name="Gilroy R."/>
            <person name="Ravi A."/>
            <person name="Getino M."/>
            <person name="Pursley I."/>
            <person name="Horton D.L."/>
            <person name="Alikhan N.-F."/>
            <person name="Baker D."/>
            <person name="Gharbi K."/>
            <person name="Hall N."/>
            <person name="Watson M."/>
            <person name="Adriaenssens E.M."/>
            <person name="Foster-Nyarko E."/>
            <person name="Jarju S."/>
            <person name="Secka A."/>
            <person name="Antonio M."/>
            <person name="Oren A."/>
            <person name="Chaudhuri R."/>
            <person name="La Ragione R.M."/>
            <person name="Hildebrand F."/>
            <person name="Pallen M.J."/>
        </authorList>
    </citation>
    <scope>NUCLEOTIDE SEQUENCE [LARGE SCALE GENOMIC DNA]</scope>
    <source>
        <strain evidence="13 14">Sa2CVA6</strain>
    </source>
</reference>
<evidence type="ECO:0000313" key="13">
    <source>
        <dbReference type="EMBL" id="MBD7961437.1"/>
    </source>
</evidence>
<evidence type="ECO:0000256" key="10">
    <source>
        <dbReference type="ARBA" id="ARBA00023136"/>
    </source>
</evidence>
<accession>A0ABR8SD70</accession>
<keyword evidence="14" id="KW-1185">Reference proteome</keyword>
<evidence type="ECO:0000256" key="9">
    <source>
        <dbReference type="ARBA" id="ARBA00023065"/>
    </source>
</evidence>
<gene>
    <name evidence="11 13" type="primary">kdpC</name>
    <name evidence="13" type="ORF">H9646_13215</name>
</gene>
<dbReference type="Proteomes" id="UP000634919">
    <property type="component" value="Unassembled WGS sequence"/>
</dbReference>
<dbReference type="Pfam" id="PF02669">
    <property type="entry name" value="KdpC"/>
    <property type="match status" value="1"/>
</dbReference>
<evidence type="ECO:0000256" key="5">
    <source>
        <dbReference type="ARBA" id="ARBA00022741"/>
    </source>
</evidence>
<dbReference type="RefSeq" id="WP_191723835.1">
    <property type="nucleotide sequence ID" value="NZ_JACSQK010000006.1"/>
</dbReference>
<protein>
    <recommendedName>
        <fullName evidence="11">Potassium-transporting ATPase KdpC subunit</fullName>
    </recommendedName>
    <alternativeName>
        <fullName evidence="11">ATP phosphohydrolase [potassium-transporting] C chain</fullName>
    </alternativeName>
    <alternativeName>
        <fullName evidence="11">Potassium-binding and translocating subunit C</fullName>
    </alternativeName>
    <alternativeName>
        <fullName evidence="11">Potassium-translocating ATPase C chain</fullName>
    </alternativeName>
</protein>
<evidence type="ECO:0000256" key="11">
    <source>
        <dbReference type="HAMAP-Rule" id="MF_00276"/>
    </source>
</evidence>
<dbReference type="PANTHER" id="PTHR30042">
    <property type="entry name" value="POTASSIUM-TRANSPORTING ATPASE C CHAIN"/>
    <property type="match status" value="1"/>
</dbReference>
<evidence type="ECO:0000256" key="4">
    <source>
        <dbReference type="ARBA" id="ARBA00022692"/>
    </source>
</evidence>
<keyword evidence="2 11" id="KW-1003">Cell membrane</keyword>
<keyword evidence="9 11" id="KW-0406">Ion transport</keyword>
<comment type="function">
    <text evidence="11">Part of the high-affinity ATP-driven potassium transport (or Kdp) system, which catalyzes the hydrolysis of ATP coupled with the electrogenic transport of potassium into the cytoplasm. This subunit acts as a catalytic chaperone that increases the ATP-binding affinity of the ATP-hydrolyzing subunit KdpB by the formation of a transient KdpB/KdpC/ATP ternary complex.</text>
</comment>
<keyword evidence="6 11" id="KW-0067">ATP-binding</keyword>
<name>A0ABR8SD70_9BURK</name>
<dbReference type="NCBIfam" id="TIGR00681">
    <property type="entry name" value="kdpC"/>
    <property type="match status" value="1"/>
</dbReference>
<comment type="subunit">
    <text evidence="11">The system is composed of three essential subunits: KdpA, KdpB and KdpC.</text>
</comment>
<comment type="subcellular location">
    <subcellularLocation>
        <location evidence="11">Cell membrane</location>
        <topology evidence="11">Single-pass membrane protein</topology>
    </subcellularLocation>
</comment>
<evidence type="ECO:0000256" key="3">
    <source>
        <dbReference type="ARBA" id="ARBA00022538"/>
    </source>
</evidence>
<comment type="similarity">
    <text evidence="11">Belongs to the KdpC family.</text>
</comment>
<evidence type="ECO:0000256" key="12">
    <source>
        <dbReference type="SAM" id="MobiDB-lite"/>
    </source>
</evidence>
<proteinExistence type="inferred from homology"/>
<evidence type="ECO:0000256" key="6">
    <source>
        <dbReference type="ARBA" id="ARBA00022840"/>
    </source>
</evidence>